<feature type="chain" id="PRO_5002149674" description="DUF4142 domain-containing protein" evidence="1">
    <location>
        <begin position="27"/>
        <end position="249"/>
    </location>
</feature>
<evidence type="ECO:0008006" key="4">
    <source>
        <dbReference type="Google" id="ProtNLM"/>
    </source>
</evidence>
<comment type="caution">
    <text evidence="2">The sequence shown here is derived from an EMBL/GenBank/DDBJ whole genome shotgun (WGS) entry which is preliminary data.</text>
</comment>
<evidence type="ECO:0000256" key="1">
    <source>
        <dbReference type="SAM" id="SignalP"/>
    </source>
</evidence>
<sequence length="249" mass="28540">MKETTKLRPIFLLFAVGLLTACGAGAEQNVDFEDFKAERPMVNMITHKSIQLDDSIKYTDRTTKLNLDDYEEHATDAVSSKDMLAVDVDYSKKETVHIEDMTQDAEEIQDEISTIWTETFTPMYNQFLWHELDNESLAANLEAMHESYEDLEMQVDGLETPAFLVPEHEELFERVKADLYLAISNRTLALIEFKLMNQKEEHAMNEEMLDIHLKNSSKYLSSATRSINQLENLKADTGSTDDELVVADE</sequence>
<dbReference type="PROSITE" id="PS51257">
    <property type="entry name" value="PROKAR_LIPOPROTEIN"/>
    <property type="match status" value="1"/>
</dbReference>
<name>A0A0C2HDU4_9STAP</name>
<proteinExistence type="predicted"/>
<organism evidence="2 3">
    <name type="scientific">Salinicoccus roseus</name>
    <dbReference type="NCBI Taxonomy" id="45670"/>
    <lineage>
        <taxon>Bacteria</taxon>
        <taxon>Bacillati</taxon>
        <taxon>Bacillota</taxon>
        <taxon>Bacilli</taxon>
        <taxon>Bacillales</taxon>
        <taxon>Staphylococcaceae</taxon>
        <taxon>Salinicoccus</taxon>
    </lineage>
</organism>
<keyword evidence="1" id="KW-0732">Signal</keyword>
<dbReference type="AlphaFoldDB" id="A0A0C2HDU4"/>
<feature type="signal peptide" evidence="1">
    <location>
        <begin position="1"/>
        <end position="26"/>
    </location>
</feature>
<dbReference type="EMBL" id="JXII01000010">
    <property type="protein sequence ID" value="KIH69824.1"/>
    <property type="molecule type" value="Genomic_DNA"/>
</dbReference>
<gene>
    <name evidence="2" type="ORF">SN16_12125</name>
</gene>
<protein>
    <recommendedName>
        <fullName evidence="4">DUF4142 domain-containing protein</fullName>
    </recommendedName>
</protein>
<evidence type="ECO:0000313" key="2">
    <source>
        <dbReference type="EMBL" id="KIH69824.1"/>
    </source>
</evidence>
<dbReference type="Proteomes" id="UP000031546">
    <property type="component" value="Unassembled WGS sequence"/>
</dbReference>
<evidence type="ECO:0000313" key="3">
    <source>
        <dbReference type="Proteomes" id="UP000031546"/>
    </source>
</evidence>
<accession>A0A0C2HDU4</accession>
<reference evidence="2 3" key="1">
    <citation type="submission" date="2015-01" db="EMBL/GenBank/DDBJ databases">
        <title>Genome sequences of high lactate-tolerant strain Salinicoccus roseus W12 with industrial interest.</title>
        <authorList>
            <person name="Wang H."/>
            <person name="Yu B."/>
        </authorList>
    </citation>
    <scope>NUCLEOTIDE SEQUENCE [LARGE SCALE GENOMIC DNA]</scope>
    <source>
        <strain evidence="2 3">W12</strain>
    </source>
</reference>